<feature type="transmembrane region" description="Helical" evidence="1">
    <location>
        <begin position="386"/>
        <end position="403"/>
    </location>
</feature>
<keyword evidence="3" id="KW-1185">Reference proteome</keyword>
<keyword evidence="1" id="KW-1133">Transmembrane helix</keyword>
<evidence type="ECO:0000256" key="1">
    <source>
        <dbReference type="SAM" id="Phobius"/>
    </source>
</evidence>
<feature type="transmembrane region" description="Helical" evidence="1">
    <location>
        <begin position="157"/>
        <end position="182"/>
    </location>
</feature>
<feature type="transmembrane region" description="Helical" evidence="1">
    <location>
        <begin position="61"/>
        <end position="79"/>
    </location>
</feature>
<dbReference type="RefSeq" id="WP_153737789.1">
    <property type="nucleotide sequence ID" value="NZ_WJNG01000014.1"/>
</dbReference>
<dbReference type="InterPro" id="IPR025291">
    <property type="entry name" value="DUF4153"/>
</dbReference>
<protein>
    <submittedName>
        <fullName evidence="2">DUF4173 domain-containing protein</fullName>
    </submittedName>
</protein>
<feature type="transmembrane region" description="Helical" evidence="1">
    <location>
        <begin position="318"/>
        <end position="336"/>
    </location>
</feature>
<accession>A0A6A8DG33</accession>
<gene>
    <name evidence="2" type="ORF">GH741_16175</name>
</gene>
<feature type="transmembrane region" description="Helical" evidence="1">
    <location>
        <begin position="288"/>
        <end position="309"/>
    </location>
</feature>
<comment type="caution">
    <text evidence="2">The sequence shown here is derived from an EMBL/GenBank/DDBJ whole genome shotgun (WGS) entry which is preliminary data.</text>
</comment>
<dbReference type="OrthoDB" id="9767931at2"/>
<evidence type="ECO:0000313" key="3">
    <source>
        <dbReference type="Proteomes" id="UP000799092"/>
    </source>
</evidence>
<feature type="transmembrane region" description="Helical" evidence="1">
    <location>
        <begin position="356"/>
        <end position="374"/>
    </location>
</feature>
<feature type="transmembrane region" description="Helical" evidence="1">
    <location>
        <begin position="245"/>
        <end position="268"/>
    </location>
</feature>
<dbReference type="AlphaFoldDB" id="A0A6A8DG33"/>
<feature type="transmembrane region" description="Helical" evidence="1">
    <location>
        <begin position="85"/>
        <end position="105"/>
    </location>
</feature>
<sequence length="491" mass="56914">MEIQVKSQDFWFLLVCLGLGILTELSFFHGTVGVSYLVFLTGFYIVFFIRFRLLVFTHRRIGLLLMMAIWILSASYLVYDNQLFYQLNFLVIPALILCHIVLITVPKQVKWYTPRFLQLVMEKLAGGIRFNSVFFSEIVKSLFKNMDEQTAHTIKRVALGLVIGLPLLGIVTILLMSADAVFQDLVVQIPRFIFQLNFGEQLFRIAIILFFLLVFFGIFQVLALANSTKLYSEEVGNGTKQFDSIIALTILILLNGVYLLFTAIQFTYFFGGGLEEGYTFAEYARRGFFELMIVTMVNWTLLISFLTYVKESRRKFKFVLKVMYSIVIIVSGIMLTSAFQRLSMYEEAYGFTLDRILAHGFMVFLLVIFAYTMMRVWLEKLSLLHFYLLASLIFYTGLNVIPLERMIVNNNLERYQATDKIDVYYLNSLGATGVDGLITLYQKEPDFPNLKRILVERKEWAESINQRNSWQSYNLHKQAVIEKLTKLNLTN</sequence>
<dbReference type="EMBL" id="WJNG01000014">
    <property type="protein sequence ID" value="MRH44180.1"/>
    <property type="molecule type" value="Genomic_DNA"/>
</dbReference>
<dbReference type="Proteomes" id="UP000799092">
    <property type="component" value="Unassembled WGS sequence"/>
</dbReference>
<name>A0A6A8DG33_9BACI</name>
<keyword evidence="1" id="KW-0472">Membrane</keyword>
<feature type="transmembrane region" description="Helical" evidence="1">
    <location>
        <begin position="34"/>
        <end position="54"/>
    </location>
</feature>
<dbReference type="Pfam" id="PF13687">
    <property type="entry name" value="DUF4153"/>
    <property type="match status" value="1"/>
</dbReference>
<organism evidence="2 3">
    <name type="scientific">Aquibacillus halophilus</name>
    <dbReference type="NCBI Taxonomy" id="930132"/>
    <lineage>
        <taxon>Bacteria</taxon>
        <taxon>Bacillati</taxon>
        <taxon>Bacillota</taxon>
        <taxon>Bacilli</taxon>
        <taxon>Bacillales</taxon>
        <taxon>Bacillaceae</taxon>
        <taxon>Aquibacillus</taxon>
    </lineage>
</organism>
<evidence type="ECO:0000313" key="2">
    <source>
        <dbReference type="EMBL" id="MRH44180.1"/>
    </source>
</evidence>
<reference evidence="2" key="1">
    <citation type="submission" date="2019-11" db="EMBL/GenBank/DDBJ databases">
        <authorList>
            <person name="Li J."/>
        </authorList>
    </citation>
    <scope>NUCLEOTIDE SEQUENCE</scope>
    <source>
        <strain evidence="2">B6B</strain>
    </source>
</reference>
<proteinExistence type="predicted"/>
<keyword evidence="1" id="KW-0812">Transmembrane</keyword>
<feature type="transmembrane region" description="Helical" evidence="1">
    <location>
        <begin position="10"/>
        <end position="28"/>
    </location>
</feature>
<feature type="transmembrane region" description="Helical" evidence="1">
    <location>
        <begin position="202"/>
        <end position="225"/>
    </location>
</feature>